<evidence type="ECO:0000256" key="11">
    <source>
        <dbReference type="SAM" id="MobiDB-lite"/>
    </source>
</evidence>
<dbReference type="GO" id="GO:0005524">
    <property type="term" value="F:ATP binding"/>
    <property type="evidence" value="ECO:0007669"/>
    <property type="project" value="UniProtKB-KW"/>
</dbReference>
<dbReference type="PANTHER" id="PTHR45339:SF1">
    <property type="entry name" value="HYBRID SIGNAL TRANSDUCTION HISTIDINE KINASE J"/>
    <property type="match status" value="1"/>
</dbReference>
<feature type="domain" description="Histidine kinase" evidence="13">
    <location>
        <begin position="389"/>
        <end position="612"/>
    </location>
</feature>
<dbReference type="PANTHER" id="PTHR45339">
    <property type="entry name" value="HYBRID SIGNAL TRANSDUCTION HISTIDINE KINASE J"/>
    <property type="match status" value="1"/>
</dbReference>
<keyword evidence="12" id="KW-1133">Transmembrane helix</keyword>
<evidence type="ECO:0000256" key="3">
    <source>
        <dbReference type="ARBA" id="ARBA00022553"/>
    </source>
</evidence>
<keyword evidence="12" id="KW-0812">Transmembrane</keyword>
<evidence type="ECO:0000313" key="14">
    <source>
        <dbReference type="EMBL" id="MBB1487676.1"/>
    </source>
</evidence>
<dbReference type="Pfam" id="PF00512">
    <property type="entry name" value="HisKA"/>
    <property type="match status" value="1"/>
</dbReference>
<dbReference type="PROSITE" id="PS50109">
    <property type="entry name" value="HIS_KIN"/>
    <property type="match status" value="1"/>
</dbReference>
<dbReference type="Gene3D" id="1.10.287.130">
    <property type="match status" value="1"/>
</dbReference>
<dbReference type="InterPro" id="IPR004358">
    <property type="entry name" value="Sig_transdc_His_kin-like_C"/>
</dbReference>
<dbReference type="CDD" id="cd00082">
    <property type="entry name" value="HisKA"/>
    <property type="match status" value="1"/>
</dbReference>
<keyword evidence="8" id="KW-0902">Two-component regulatory system</keyword>
<proteinExistence type="predicted"/>
<dbReference type="Proteomes" id="UP000565262">
    <property type="component" value="Unassembled WGS sequence"/>
</dbReference>
<keyword evidence="15" id="KW-1185">Reference proteome</keyword>
<evidence type="ECO:0000256" key="9">
    <source>
        <dbReference type="ARBA" id="ARBA00064003"/>
    </source>
</evidence>
<dbReference type="PRINTS" id="PR00344">
    <property type="entry name" value="BCTRLSENSOR"/>
</dbReference>
<dbReference type="InterPro" id="IPR036097">
    <property type="entry name" value="HisK_dim/P_sf"/>
</dbReference>
<dbReference type="EMBL" id="JACJFM010000017">
    <property type="protein sequence ID" value="MBB1487676.1"/>
    <property type="molecule type" value="Genomic_DNA"/>
</dbReference>
<evidence type="ECO:0000256" key="12">
    <source>
        <dbReference type="SAM" id="Phobius"/>
    </source>
</evidence>
<evidence type="ECO:0000256" key="7">
    <source>
        <dbReference type="ARBA" id="ARBA00022840"/>
    </source>
</evidence>
<keyword evidence="4" id="KW-0808">Transferase</keyword>
<gene>
    <name evidence="14" type="ORF">H4O21_13785</name>
</gene>
<dbReference type="SUPFAM" id="SSF55874">
    <property type="entry name" value="ATPase domain of HSP90 chaperone/DNA topoisomerase II/histidine kinase"/>
    <property type="match status" value="1"/>
</dbReference>
<dbReference type="Gene3D" id="3.30.565.10">
    <property type="entry name" value="Histidine kinase-like ATPase, C-terminal domain"/>
    <property type="match status" value="1"/>
</dbReference>
<accession>A0A839IU79</accession>
<comment type="caution">
    <text evidence="14">The sequence shown here is derived from an EMBL/GenBank/DDBJ whole genome shotgun (WGS) entry which is preliminary data.</text>
</comment>
<comment type="subunit">
    <text evidence="9">At low DSF concentrations, interacts with RpfF.</text>
</comment>
<evidence type="ECO:0000256" key="5">
    <source>
        <dbReference type="ARBA" id="ARBA00022741"/>
    </source>
</evidence>
<dbReference type="InterPro" id="IPR005467">
    <property type="entry name" value="His_kinase_dom"/>
</dbReference>
<evidence type="ECO:0000313" key="15">
    <source>
        <dbReference type="Proteomes" id="UP000565262"/>
    </source>
</evidence>
<dbReference type="AlphaFoldDB" id="A0A839IU79"/>
<keyword evidence="5" id="KW-0547">Nucleotide-binding</keyword>
<comment type="catalytic activity">
    <reaction evidence="1">
        <text>ATP + protein L-histidine = ADP + protein N-phospho-L-histidine.</text>
        <dbReference type="EC" id="2.7.13.3"/>
    </reaction>
</comment>
<dbReference type="Gene3D" id="6.10.340.10">
    <property type="match status" value="1"/>
</dbReference>
<dbReference type="SMART" id="SM00388">
    <property type="entry name" value="HisKA"/>
    <property type="match status" value="1"/>
</dbReference>
<dbReference type="EC" id="2.7.13.3" evidence="2"/>
<evidence type="ECO:0000259" key="13">
    <source>
        <dbReference type="PROSITE" id="PS50109"/>
    </source>
</evidence>
<feature type="region of interest" description="Disordered" evidence="11">
    <location>
        <begin position="347"/>
        <end position="381"/>
    </location>
</feature>
<keyword evidence="12" id="KW-0472">Membrane</keyword>
<dbReference type="Pfam" id="PF02518">
    <property type="entry name" value="HATPase_c"/>
    <property type="match status" value="1"/>
</dbReference>
<keyword evidence="3" id="KW-0597">Phosphoprotein</keyword>
<dbReference type="InterPro" id="IPR003594">
    <property type="entry name" value="HATPase_dom"/>
</dbReference>
<evidence type="ECO:0000256" key="4">
    <source>
        <dbReference type="ARBA" id="ARBA00022679"/>
    </source>
</evidence>
<evidence type="ECO:0000256" key="2">
    <source>
        <dbReference type="ARBA" id="ARBA00012438"/>
    </source>
</evidence>
<dbReference type="InterPro" id="IPR036890">
    <property type="entry name" value="HATPase_C_sf"/>
</dbReference>
<evidence type="ECO:0000256" key="6">
    <source>
        <dbReference type="ARBA" id="ARBA00022777"/>
    </source>
</evidence>
<dbReference type="GO" id="GO:0000155">
    <property type="term" value="F:phosphorelay sensor kinase activity"/>
    <property type="evidence" value="ECO:0007669"/>
    <property type="project" value="InterPro"/>
</dbReference>
<dbReference type="RefSeq" id="WP_182809451.1">
    <property type="nucleotide sequence ID" value="NZ_JACJFM010000017.1"/>
</dbReference>
<dbReference type="FunFam" id="3.30.565.10:FF:000010">
    <property type="entry name" value="Sensor histidine kinase RcsC"/>
    <property type="match status" value="1"/>
</dbReference>
<dbReference type="CDD" id="cd16922">
    <property type="entry name" value="HATPase_EvgS-ArcB-TorS-like"/>
    <property type="match status" value="1"/>
</dbReference>
<feature type="transmembrane region" description="Helical" evidence="12">
    <location>
        <begin position="12"/>
        <end position="30"/>
    </location>
</feature>
<keyword evidence="7" id="KW-0067">ATP-binding</keyword>
<protein>
    <recommendedName>
        <fullName evidence="10">Sensory/regulatory protein RpfC</fullName>
        <ecNumber evidence="2">2.7.13.3</ecNumber>
    </recommendedName>
</protein>
<dbReference type="SUPFAM" id="SSF47384">
    <property type="entry name" value="Homodimeric domain of signal transducing histidine kinase"/>
    <property type="match status" value="1"/>
</dbReference>
<dbReference type="FunFam" id="1.10.287.130:FF:000002">
    <property type="entry name" value="Two-component osmosensing histidine kinase"/>
    <property type="match status" value="1"/>
</dbReference>
<evidence type="ECO:0000256" key="1">
    <source>
        <dbReference type="ARBA" id="ARBA00000085"/>
    </source>
</evidence>
<dbReference type="SMART" id="SM00387">
    <property type="entry name" value="HATPase_c"/>
    <property type="match status" value="1"/>
</dbReference>
<feature type="transmembrane region" description="Helical" evidence="12">
    <location>
        <begin position="128"/>
        <end position="151"/>
    </location>
</feature>
<reference evidence="14 15" key="1">
    <citation type="submission" date="2020-08" db="EMBL/GenBank/DDBJ databases">
        <title>Oceanospirillum sp. nov. isolated from marine sediment.</title>
        <authorList>
            <person name="Ji X."/>
        </authorList>
    </citation>
    <scope>NUCLEOTIDE SEQUENCE [LARGE SCALE GENOMIC DNA]</scope>
    <source>
        <strain evidence="14 15">D5</strain>
    </source>
</reference>
<name>A0A839IU79_9GAMM</name>
<evidence type="ECO:0000256" key="8">
    <source>
        <dbReference type="ARBA" id="ARBA00023012"/>
    </source>
</evidence>
<sequence>MAKSPLARKVGLGVFLGIIVIELIILVPSYDKRKSDLLNLKHMHVSQVAESFMRQKRLSLTEKLALIQALPEVTGIRLLDVIDVASSDPVYVPDDGELIIYETLPDARGTRLEIVLDVSGVAIQLSEYVFRIIALVLLISLFVTGVTMLILGQLMINPLINLKAEITRSDRMPTDTTPADTDNTLIKREDELGELARAYQVFRQRIDKAFQDIALLARIPEENPNPILRCNLRYEVIYTNPSAKRESLFFCSSAQTLVDELERSAVEAMESLKSISLTFQRHHKVFAVVIVPMTEQGYLNIYARDISAEVAAETELRKLKDHLESLVNIRTQELKEREQQLLLARDEAEQARDDAEQARDSADKARDSADKARESAEKADRAKTEFLATMSHELRTPMNGVMGMLSLLEDTELNGEQRELTEIIRNSGQSLLNIINDILEYTRLEAGRVQLNHSEFSLRELLINATDAMQPEATQKSLQLGYQLQADCHQIYCGDARMISRMLMNLISNGIKFTPTGSVQVQVEQVSDHIESNRQWVRFQVADTGIGIALDQQAQLFTRFSQVDASMNREYGGTGLGLAICKSLAELMGGRIGVESEAGSGSLFWFELPLLVTD</sequence>
<evidence type="ECO:0000256" key="10">
    <source>
        <dbReference type="ARBA" id="ARBA00068150"/>
    </source>
</evidence>
<organism evidence="14 15">
    <name type="scientific">Oceanospirillum sediminis</name>
    <dbReference type="NCBI Taxonomy" id="2760088"/>
    <lineage>
        <taxon>Bacteria</taxon>
        <taxon>Pseudomonadati</taxon>
        <taxon>Pseudomonadota</taxon>
        <taxon>Gammaproteobacteria</taxon>
        <taxon>Oceanospirillales</taxon>
        <taxon>Oceanospirillaceae</taxon>
        <taxon>Oceanospirillum</taxon>
    </lineage>
</organism>
<keyword evidence="6" id="KW-0418">Kinase</keyword>
<dbReference type="InterPro" id="IPR003661">
    <property type="entry name" value="HisK_dim/P_dom"/>
</dbReference>